<dbReference type="Proteomes" id="UP000218288">
    <property type="component" value="Plasmid pMPPM01"/>
</dbReference>
<reference evidence="2 3" key="1">
    <citation type="journal article" date="2016" name="Genome Announc.">
        <title>Complete Genome Sequence of Methylobacterium populi P-1M, Isolated from Pink-Pigmented Household Biofilm.</title>
        <authorList>
            <person name="Morohoshi T."/>
            <person name="Ikeda T."/>
        </authorList>
    </citation>
    <scope>NUCLEOTIDE SEQUENCE [LARGE SCALE GENOMIC DNA]</scope>
    <source>
        <strain evidence="2 3">P-1M</strain>
        <plasmid evidence="3">Plasmid pmppm01 dna</plasmid>
    </source>
</reference>
<evidence type="ECO:0000313" key="2">
    <source>
        <dbReference type="EMBL" id="BAU94051.1"/>
    </source>
</evidence>
<dbReference type="OrthoDB" id="9810387at2"/>
<sequence>MQLHLHEPQSMHAPPASWCPDEDTRDHVLARRNVLAALWAGGLMGLSGAPLTAYAVEVHLADFEAPGDADVVDKITADLHRAGLPARPSEVRSRLNAFHREALTQTHATD</sequence>
<dbReference type="InterPro" id="IPR009945">
    <property type="entry name" value="ATPase_inh_sub_z"/>
</dbReference>
<evidence type="ECO:0000256" key="1">
    <source>
        <dbReference type="SAM" id="MobiDB-lite"/>
    </source>
</evidence>
<feature type="region of interest" description="Disordered" evidence="1">
    <location>
        <begin position="1"/>
        <end position="22"/>
    </location>
</feature>
<protein>
    <recommendedName>
        <fullName evidence="4">DUF1476 family protein</fullName>
    </recommendedName>
</protein>
<proteinExistence type="predicted"/>
<organism evidence="2 3">
    <name type="scientific">Methylorubrum populi</name>
    <dbReference type="NCBI Taxonomy" id="223967"/>
    <lineage>
        <taxon>Bacteria</taxon>
        <taxon>Pseudomonadati</taxon>
        <taxon>Pseudomonadota</taxon>
        <taxon>Alphaproteobacteria</taxon>
        <taxon>Hyphomicrobiales</taxon>
        <taxon>Methylobacteriaceae</taxon>
        <taxon>Methylorubrum</taxon>
    </lineage>
</organism>
<evidence type="ECO:0000313" key="3">
    <source>
        <dbReference type="Proteomes" id="UP000218288"/>
    </source>
</evidence>
<name>A0A160PNE5_9HYPH</name>
<accession>A0A160PNE5</accession>
<dbReference type="InterPro" id="IPR038293">
    <property type="entry name" value="ATPase_inh_sub_z_sf"/>
</dbReference>
<evidence type="ECO:0008006" key="4">
    <source>
        <dbReference type="Google" id="ProtNLM"/>
    </source>
</evidence>
<dbReference type="RefSeq" id="WP_082912289.1">
    <property type="nucleotide sequence ID" value="NZ_AP014810.1"/>
</dbReference>
<dbReference type="EMBL" id="AP014810">
    <property type="protein sequence ID" value="BAU94051.1"/>
    <property type="molecule type" value="Genomic_DNA"/>
</dbReference>
<dbReference type="Gene3D" id="1.10.790.20">
    <property type="entry name" value="Domain of unknown function DUF1476"/>
    <property type="match status" value="1"/>
</dbReference>
<dbReference type="AlphaFoldDB" id="A0A160PNE5"/>
<dbReference type="SMR" id="A0A160PNE5"/>
<gene>
    <name evidence="2" type="ORF">MPPM_5446</name>
</gene>
<keyword evidence="2" id="KW-0614">Plasmid</keyword>
<dbReference type="Pfam" id="PF07345">
    <property type="entry name" value="ATPaseInh_sub_z"/>
    <property type="match status" value="1"/>
</dbReference>
<geneLocation type="plasmid" evidence="3">
    <name>pmppm01 dna</name>
</geneLocation>